<feature type="domain" description="N-acetyltransferase" evidence="1">
    <location>
        <begin position="11"/>
        <end position="163"/>
    </location>
</feature>
<gene>
    <name evidence="2" type="ORF">JYP50_08690</name>
</gene>
<reference evidence="2" key="1">
    <citation type="submission" date="2021-02" db="EMBL/GenBank/DDBJ databases">
        <title>PHA producing bacteria isolated from coastal sediment in Guangdong, Shenzhen.</title>
        <authorList>
            <person name="Zheng W."/>
            <person name="Yu S."/>
            <person name="Huang Y."/>
        </authorList>
    </citation>
    <scope>NUCLEOTIDE SEQUENCE</scope>
    <source>
        <strain evidence="2">TN14-10</strain>
    </source>
</reference>
<keyword evidence="3" id="KW-1185">Reference proteome</keyword>
<evidence type="ECO:0000313" key="3">
    <source>
        <dbReference type="Proteomes" id="UP000664303"/>
    </source>
</evidence>
<dbReference type="AlphaFoldDB" id="A0A939ILM9"/>
<sequence length="180" mass="20015">MTNVQLETPRLLLRPPQADDFPRFAEFSADPVTMEHLGGVQAESDAWRAFAGLIGAWQLQPAAMFSVIEKSSGQWIGRIGPWTPLHWPVREVGWGLLRSAEGKGYALEAAVASINYAFDVLGWERVDHLIADTNSRSQALAKRLGSQPGEEMRMPGSLAKYQVRAWGQDRDTWKANAIQI</sequence>
<dbReference type="EMBL" id="JAFKCZ010000006">
    <property type="protein sequence ID" value="MBN7796665.1"/>
    <property type="molecule type" value="Genomic_DNA"/>
</dbReference>
<comment type="caution">
    <text evidence="2">The sequence shown here is derived from an EMBL/GenBank/DDBJ whole genome shotgun (WGS) entry which is preliminary data.</text>
</comment>
<dbReference type="InterPro" id="IPR000182">
    <property type="entry name" value="GNAT_dom"/>
</dbReference>
<proteinExistence type="predicted"/>
<dbReference type="Proteomes" id="UP000664303">
    <property type="component" value="Unassembled WGS sequence"/>
</dbReference>
<dbReference type="RefSeq" id="WP_206560120.1">
    <property type="nucleotide sequence ID" value="NZ_JAFKCZ010000006.1"/>
</dbReference>
<dbReference type="PANTHER" id="PTHR43792:SF1">
    <property type="entry name" value="N-ACETYLTRANSFERASE DOMAIN-CONTAINING PROTEIN"/>
    <property type="match status" value="1"/>
</dbReference>
<dbReference type="PROSITE" id="PS51186">
    <property type="entry name" value="GNAT"/>
    <property type="match status" value="1"/>
</dbReference>
<accession>A0A939ILM9</accession>
<evidence type="ECO:0000313" key="2">
    <source>
        <dbReference type="EMBL" id="MBN7796665.1"/>
    </source>
</evidence>
<dbReference type="Gene3D" id="3.40.630.30">
    <property type="match status" value="1"/>
</dbReference>
<organism evidence="2 3">
    <name type="scientific">Parahaliea mediterranea</name>
    <dbReference type="NCBI Taxonomy" id="651086"/>
    <lineage>
        <taxon>Bacteria</taxon>
        <taxon>Pseudomonadati</taxon>
        <taxon>Pseudomonadota</taxon>
        <taxon>Gammaproteobacteria</taxon>
        <taxon>Cellvibrionales</taxon>
        <taxon>Halieaceae</taxon>
        <taxon>Parahaliea</taxon>
    </lineage>
</organism>
<dbReference type="InterPro" id="IPR016181">
    <property type="entry name" value="Acyl_CoA_acyltransferase"/>
</dbReference>
<protein>
    <submittedName>
        <fullName evidence="2">GNAT family N-acetyltransferase</fullName>
    </submittedName>
</protein>
<dbReference type="InterPro" id="IPR051531">
    <property type="entry name" value="N-acetyltransferase"/>
</dbReference>
<dbReference type="Pfam" id="PF13302">
    <property type="entry name" value="Acetyltransf_3"/>
    <property type="match status" value="1"/>
</dbReference>
<dbReference type="PANTHER" id="PTHR43792">
    <property type="entry name" value="GNAT FAMILY, PUTATIVE (AFU_ORTHOLOGUE AFUA_3G00765)-RELATED-RELATED"/>
    <property type="match status" value="1"/>
</dbReference>
<dbReference type="GO" id="GO:0016747">
    <property type="term" value="F:acyltransferase activity, transferring groups other than amino-acyl groups"/>
    <property type="evidence" value="ECO:0007669"/>
    <property type="project" value="InterPro"/>
</dbReference>
<name>A0A939ILM9_9GAMM</name>
<evidence type="ECO:0000259" key="1">
    <source>
        <dbReference type="PROSITE" id="PS51186"/>
    </source>
</evidence>
<dbReference type="SUPFAM" id="SSF55729">
    <property type="entry name" value="Acyl-CoA N-acyltransferases (Nat)"/>
    <property type="match status" value="1"/>
</dbReference>